<keyword evidence="5" id="KW-1185">Reference proteome</keyword>
<feature type="domain" description="DUF4082" evidence="2">
    <location>
        <begin position="574"/>
        <end position="719"/>
    </location>
</feature>
<name>A0ABT9REP4_9ACTN</name>
<dbReference type="Proteomes" id="UP001230426">
    <property type="component" value="Unassembled WGS sequence"/>
</dbReference>
<comment type="caution">
    <text evidence="4">The sequence shown here is derived from an EMBL/GenBank/DDBJ whole genome shotgun (WGS) entry which is preliminary data.</text>
</comment>
<feature type="domain" description="DUF4082" evidence="2">
    <location>
        <begin position="894"/>
        <end position="1039"/>
    </location>
</feature>
<feature type="domain" description="DUF4082" evidence="2">
    <location>
        <begin position="734"/>
        <end position="879"/>
    </location>
</feature>
<dbReference type="Gene3D" id="2.60.40.650">
    <property type="match status" value="1"/>
</dbReference>
<dbReference type="SUPFAM" id="SSF81296">
    <property type="entry name" value="E set domains"/>
    <property type="match status" value="1"/>
</dbReference>
<evidence type="ECO:0008006" key="6">
    <source>
        <dbReference type="Google" id="ProtNLM"/>
    </source>
</evidence>
<organism evidence="4 5">
    <name type="scientific">Streptosporangium brasiliense</name>
    <dbReference type="NCBI Taxonomy" id="47480"/>
    <lineage>
        <taxon>Bacteria</taxon>
        <taxon>Bacillati</taxon>
        <taxon>Actinomycetota</taxon>
        <taxon>Actinomycetes</taxon>
        <taxon>Streptosporangiales</taxon>
        <taxon>Streptosporangiaceae</taxon>
        <taxon>Streptosporangium</taxon>
    </lineage>
</organism>
<proteinExistence type="predicted"/>
<evidence type="ECO:0000259" key="3">
    <source>
        <dbReference type="Pfam" id="PF20254"/>
    </source>
</evidence>
<reference evidence="4 5" key="1">
    <citation type="submission" date="2023-07" db="EMBL/GenBank/DDBJ databases">
        <title>Sequencing the genomes of 1000 actinobacteria strains.</title>
        <authorList>
            <person name="Klenk H.-P."/>
        </authorList>
    </citation>
    <scope>NUCLEOTIDE SEQUENCE [LARGE SCALE GENOMIC DNA]</scope>
    <source>
        <strain evidence="4 5">DSM 44109</strain>
    </source>
</reference>
<feature type="domain" description="N,N-dimethylformamidase beta subunit-like C-terminal" evidence="3">
    <location>
        <begin position="21"/>
        <end position="413"/>
    </location>
</feature>
<evidence type="ECO:0000256" key="1">
    <source>
        <dbReference type="SAM" id="MobiDB-lite"/>
    </source>
</evidence>
<feature type="region of interest" description="Disordered" evidence="1">
    <location>
        <begin position="266"/>
        <end position="287"/>
    </location>
</feature>
<evidence type="ECO:0000259" key="2">
    <source>
        <dbReference type="Pfam" id="PF13313"/>
    </source>
</evidence>
<gene>
    <name evidence="4" type="ORF">J2S55_006121</name>
</gene>
<dbReference type="RefSeq" id="WP_306868008.1">
    <property type="nucleotide sequence ID" value="NZ_JAUSRB010000002.1"/>
</dbReference>
<dbReference type="InterPro" id="IPR014756">
    <property type="entry name" value="Ig_E-set"/>
</dbReference>
<dbReference type="Pfam" id="PF20254">
    <property type="entry name" value="DMFA2_C"/>
    <property type="match status" value="1"/>
</dbReference>
<dbReference type="Pfam" id="PF13313">
    <property type="entry name" value="DUF4082"/>
    <property type="match status" value="3"/>
</dbReference>
<accession>A0ABT9REP4</accession>
<sequence length="1046" mass="112365">MSVNKGENAQFKVRTDATNYRIDIYRIGYYGGMGARLIATIEPSVTLPQTQPTCLGDTTTGLIDCGNWALSASWAVPSNAVSGVYAANIIREDGTPGVSQILFVIRDDSRNSDILLKTSDTTWQAYNEYGGNSLYVGSPVGRAYKVSYNRPLFTRSSFFMAEYPLVRWIEANGYDVSYTSSVDMASQGAELLEHKIFVSSGHDEYWSNEMRSSIQNARDNGVNLIFFSGNEVFWKTRWENSLDATGTPFRTMVCYKETHANAKIDPSPQWTGTWRDPRFSPPSDGGRPENAVTGTFYMVNTPANDSITVPAEYSDMRLWRNTSIANLQPGESAVFPAGTLGYEWNEAPDNDSTPAGTVKFSRTSVVKTTTYLLNFGSTYGAGDPVHSLTLYRHSSGALVFGSGTVQWSWGLDDTHDLKPSGGGRLGATPPTDIRMQQATVNLLADMKTQPASLQPGLVPAVASTDTAPPTSAITFPASGSTVPAGTVIPVQGTAADTGGGVVGGVEVSFDGGTRWFQATGRTGWRYNWLTPTPGTVTIRSRAVDDIGNIQGTPTQITVTVVSECPSCTIWPSSAVPAIQSQNDPNASTAGLKFRTATAGTINGIRFYKGTQNTGTHVGSLWTSGGQLLASATFTNETASGWQQVNFPTPVSIAANTTYVASYHSTSGFYSVTRPYFTTQYTNSPLTALANGAEGGNGVYKYGATNAFPTQTYQASNYWVDVVFTPSNSLWDNTAVPAIQSQPDPTAGTAGVKFRSATAGTINGIRFYKGSQNTGTHTGSLWTSSGQLLASATFTNETASGWQQVNFPEPVNINANTTYVASYHTTSGFYSITRPYFTTQYTNSPLTALANGAEGGNGVYKYGATNAFPTQTYQASNYWVDVVFTPSNSLWDNTAVPAIQSQPDSAPVTLGVKFKTTTDGSITGIRFYKGIQNTGTHTGSLWTSTGELLASAIFANETASGWQQVNFSTPVKITANTTYVASYHTTSGFWSLTRPYFTTQYANGPLLALANGTEGGNGVYKYDAVNSFPTQTYQASNYWVDVVFTSP</sequence>
<dbReference type="InterPro" id="IPR025141">
    <property type="entry name" value="DUF4082"/>
</dbReference>
<dbReference type="Pfam" id="PF17957">
    <property type="entry name" value="Big_7"/>
    <property type="match status" value="1"/>
</dbReference>
<dbReference type="InterPro" id="IPR046540">
    <property type="entry name" value="DMFA2_C"/>
</dbReference>
<dbReference type="EMBL" id="JAUSRB010000002">
    <property type="protein sequence ID" value="MDP9866855.1"/>
    <property type="molecule type" value="Genomic_DNA"/>
</dbReference>
<evidence type="ECO:0000313" key="5">
    <source>
        <dbReference type="Proteomes" id="UP001230426"/>
    </source>
</evidence>
<protein>
    <recommendedName>
        <fullName evidence="6">DUF4082 domain-containing protein</fullName>
    </recommendedName>
</protein>
<evidence type="ECO:0000313" key="4">
    <source>
        <dbReference type="EMBL" id="MDP9866855.1"/>
    </source>
</evidence>